<evidence type="ECO:0000313" key="3">
    <source>
        <dbReference type="Proteomes" id="UP001057580"/>
    </source>
</evidence>
<proteinExistence type="predicted"/>
<accession>A0A9E7R515</accession>
<protein>
    <submittedName>
        <fullName evidence="2">Uncharacterized protein</fullName>
    </submittedName>
</protein>
<gene>
    <name evidence="2" type="ORF">N0B31_05490</name>
</gene>
<keyword evidence="1" id="KW-0812">Transmembrane</keyword>
<organism evidence="2 3">
    <name type="scientific">Salinirubellus salinus</name>
    <dbReference type="NCBI Taxonomy" id="1364945"/>
    <lineage>
        <taxon>Archaea</taxon>
        <taxon>Methanobacteriati</taxon>
        <taxon>Methanobacteriota</taxon>
        <taxon>Stenosarchaea group</taxon>
        <taxon>Halobacteria</taxon>
        <taxon>Halobacteriales</taxon>
        <taxon>Natronomonadaceae</taxon>
        <taxon>Salinirubellus</taxon>
    </lineage>
</organism>
<reference evidence="2" key="1">
    <citation type="submission" date="2022-09" db="EMBL/GenBank/DDBJ databases">
        <title>Diverse halophilic archaea isolated from saline environments.</title>
        <authorList>
            <person name="Cui H.-L."/>
        </authorList>
    </citation>
    <scope>NUCLEOTIDE SEQUENCE</scope>
    <source>
        <strain evidence="2">ZS-35-S2</strain>
    </source>
</reference>
<keyword evidence="1" id="KW-1133">Transmembrane helix</keyword>
<dbReference type="AlphaFoldDB" id="A0A9E7R515"/>
<dbReference type="Proteomes" id="UP001057580">
    <property type="component" value="Chromosome"/>
</dbReference>
<keyword evidence="1" id="KW-0472">Membrane</keyword>
<dbReference type="KEGG" id="ssai:N0B31_05490"/>
<dbReference type="EMBL" id="CP104003">
    <property type="protein sequence ID" value="UWM55737.1"/>
    <property type="molecule type" value="Genomic_DNA"/>
</dbReference>
<keyword evidence="3" id="KW-1185">Reference proteome</keyword>
<sequence length="75" mass="7883">MPRRRAVPLRAAFFVGIVVLLLLVAAVMLEPAVLGAFGDVFREPASAVDANWVLLAAVAFPGLMLVVLLVLRGAA</sequence>
<name>A0A9E7R515_9EURY</name>
<dbReference type="RefSeq" id="WP_260594848.1">
    <property type="nucleotide sequence ID" value="NZ_CP104003.1"/>
</dbReference>
<feature type="transmembrane region" description="Helical" evidence="1">
    <location>
        <begin position="50"/>
        <end position="71"/>
    </location>
</feature>
<feature type="transmembrane region" description="Helical" evidence="1">
    <location>
        <begin position="12"/>
        <end position="38"/>
    </location>
</feature>
<evidence type="ECO:0000313" key="2">
    <source>
        <dbReference type="EMBL" id="UWM55737.1"/>
    </source>
</evidence>
<evidence type="ECO:0000256" key="1">
    <source>
        <dbReference type="SAM" id="Phobius"/>
    </source>
</evidence>
<dbReference type="GeneID" id="74941854"/>